<gene>
    <name evidence="2" type="ORF">PoB_002344700</name>
</gene>
<keyword evidence="3" id="KW-1185">Reference proteome</keyword>
<feature type="region of interest" description="Disordered" evidence="1">
    <location>
        <begin position="55"/>
        <end position="101"/>
    </location>
</feature>
<dbReference type="EMBL" id="BLXT01002711">
    <property type="protein sequence ID" value="GFN96941.1"/>
    <property type="molecule type" value="Genomic_DNA"/>
</dbReference>
<sequence>MTCVKCEGGVRACRPTTGQYTAAPLAAGGDCCVCPEQNMENLSDVLVTSAGALLLPEAEQSSSSSNSGGGRRRRRRSMRRGGRGGRGQDGRGRGLEEEKED</sequence>
<feature type="compositionally biased region" description="Basic and acidic residues" evidence="1">
    <location>
        <begin position="86"/>
        <end position="101"/>
    </location>
</feature>
<proteinExistence type="predicted"/>
<organism evidence="2 3">
    <name type="scientific">Plakobranchus ocellatus</name>
    <dbReference type="NCBI Taxonomy" id="259542"/>
    <lineage>
        <taxon>Eukaryota</taxon>
        <taxon>Metazoa</taxon>
        <taxon>Spiralia</taxon>
        <taxon>Lophotrochozoa</taxon>
        <taxon>Mollusca</taxon>
        <taxon>Gastropoda</taxon>
        <taxon>Heterobranchia</taxon>
        <taxon>Euthyneura</taxon>
        <taxon>Panpulmonata</taxon>
        <taxon>Sacoglossa</taxon>
        <taxon>Placobranchoidea</taxon>
        <taxon>Plakobranchidae</taxon>
        <taxon>Plakobranchus</taxon>
    </lineage>
</organism>
<reference evidence="2 3" key="1">
    <citation type="journal article" date="2021" name="Elife">
        <title>Chloroplast acquisition without the gene transfer in kleptoplastic sea slugs, Plakobranchus ocellatus.</title>
        <authorList>
            <person name="Maeda T."/>
            <person name="Takahashi S."/>
            <person name="Yoshida T."/>
            <person name="Shimamura S."/>
            <person name="Takaki Y."/>
            <person name="Nagai Y."/>
            <person name="Toyoda A."/>
            <person name="Suzuki Y."/>
            <person name="Arimoto A."/>
            <person name="Ishii H."/>
            <person name="Satoh N."/>
            <person name="Nishiyama T."/>
            <person name="Hasebe M."/>
            <person name="Maruyama T."/>
            <person name="Minagawa J."/>
            <person name="Obokata J."/>
            <person name="Shigenobu S."/>
        </authorList>
    </citation>
    <scope>NUCLEOTIDE SEQUENCE [LARGE SCALE GENOMIC DNA]</scope>
</reference>
<evidence type="ECO:0000313" key="3">
    <source>
        <dbReference type="Proteomes" id="UP000735302"/>
    </source>
</evidence>
<evidence type="ECO:0000313" key="2">
    <source>
        <dbReference type="EMBL" id="GFN96941.1"/>
    </source>
</evidence>
<feature type="compositionally biased region" description="Basic residues" evidence="1">
    <location>
        <begin position="70"/>
        <end position="83"/>
    </location>
</feature>
<evidence type="ECO:0000256" key="1">
    <source>
        <dbReference type="SAM" id="MobiDB-lite"/>
    </source>
</evidence>
<name>A0AAV3ZQK1_9GAST</name>
<dbReference type="AlphaFoldDB" id="A0AAV3ZQK1"/>
<accession>A0AAV3ZQK1</accession>
<comment type="caution">
    <text evidence="2">The sequence shown here is derived from an EMBL/GenBank/DDBJ whole genome shotgun (WGS) entry which is preliminary data.</text>
</comment>
<dbReference type="Proteomes" id="UP000735302">
    <property type="component" value="Unassembled WGS sequence"/>
</dbReference>
<protein>
    <submittedName>
        <fullName evidence="2">Uncharacterized protein</fullName>
    </submittedName>
</protein>